<dbReference type="Proteomes" id="UP000053226">
    <property type="component" value="Unassembled WGS sequence"/>
</dbReference>
<dbReference type="RefSeq" id="WP_053907952.1">
    <property type="nucleotide sequence ID" value="NZ_CAWMUS010000016.1"/>
</dbReference>
<keyword evidence="4" id="KW-1185">Reference proteome</keyword>
<feature type="compositionally biased region" description="Basic and acidic residues" evidence="1">
    <location>
        <begin position="425"/>
        <end position="441"/>
    </location>
</feature>
<dbReference type="AlphaFoldDB" id="A0A0N0Z7Y1"/>
<organism evidence="3 4">
    <name type="scientific">Moellerella wisconsensis ATCC 35017</name>
    <dbReference type="NCBI Taxonomy" id="1354267"/>
    <lineage>
        <taxon>Bacteria</taxon>
        <taxon>Pseudomonadati</taxon>
        <taxon>Pseudomonadota</taxon>
        <taxon>Gammaproteobacteria</taxon>
        <taxon>Enterobacterales</taxon>
        <taxon>Morganellaceae</taxon>
        <taxon>Moellerella</taxon>
    </lineage>
</organism>
<evidence type="ECO:0000256" key="1">
    <source>
        <dbReference type="SAM" id="MobiDB-lite"/>
    </source>
</evidence>
<evidence type="ECO:0000313" key="3">
    <source>
        <dbReference type="EMBL" id="KPD02969.1"/>
    </source>
</evidence>
<accession>A0A0N0Z7Y1</accession>
<comment type="caution">
    <text evidence="3">The sequence shown here is derived from an EMBL/GenBank/DDBJ whole genome shotgun (WGS) entry which is preliminary data.</text>
</comment>
<proteinExistence type="predicted"/>
<dbReference type="InterPro" id="IPR017740">
    <property type="entry name" value="TssA-like"/>
</dbReference>
<evidence type="ECO:0000259" key="2">
    <source>
        <dbReference type="Pfam" id="PF06812"/>
    </source>
</evidence>
<dbReference type="InterPro" id="IPR010657">
    <property type="entry name" value="ImpA_N"/>
</dbReference>
<dbReference type="EMBL" id="LGAA01000016">
    <property type="protein sequence ID" value="KPD02969.1"/>
    <property type="molecule type" value="Genomic_DNA"/>
</dbReference>
<evidence type="ECO:0000313" key="4">
    <source>
        <dbReference type="Proteomes" id="UP000053226"/>
    </source>
</evidence>
<feature type="region of interest" description="Disordered" evidence="1">
    <location>
        <begin position="418"/>
        <end position="441"/>
    </location>
</feature>
<dbReference type="PANTHER" id="PTHR37951:SF1">
    <property type="entry name" value="TYPE VI SECRETION SYSTEM COMPONENT TSSA1"/>
    <property type="match status" value="1"/>
</dbReference>
<name>A0A0N0Z7Y1_9GAMM</name>
<reference evidence="3 4" key="1">
    <citation type="submission" date="2015-07" db="EMBL/GenBank/DDBJ databases">
        <title>ATOL: Assembling a taxonomically balanced genome-scale reconstruction of the evolutionary history of the Enterobacteriaceae.</title>
        <authorList>
            <person name="Plunkett G.III."/>
            <person name="Neeno-Eckwall E.C."/>
            <person name="Glasner J.D."/>
            <person name="Perna N.T."/>
        </authorList>
    </citation>
    <scope>NUCLEOTIDE SEQUENCE [LARGE SCALE GENOMIC DNA]</scope>
    <source>
        <strain evidence="3 4">ATCC 35017</strain>
    </source>
</reference>
<dbReference type="PANTHER" id="PTHR37951">
    <property type="entry name" value="CYTOPLASMIC PROTEIN-RELATED"/>
    <property type="match status" value="1"/>
</dbReference>
<gene>
    <name evidence="3" type="ORF">M992_1457</name>
</gene>
<sequence>MLIKSDDIELLLVPITNNSPQGVYLKEDNVLYRPLRNLFNISQTSLRKLISNPQQDEIDILDKENKSHWNKLSEELLSIFKYKARDLSLIGWFLCSQIVLDSSFKSLQLSLSWLEILLTEQWESLQPNIENSNKKDSLECEQIKYKELELFLGDSIESCLFYTPFMLSPFVGRVSFYQYTQAERRGESAALKQSLVSTVKQEQQVIRQKKQTLLLCVKSLHHIQTILNKSEYQKNKSSFLFFIKIIESYIKGLDNISQRIIASIIEPEVNHIISDNQIIDNSLDYQEVKSANSFIGLSSGNINDNSNFECKSRQLAFLQLREIAHYFRINEPHSPISFLIEKSIRWGQLSLKELWQEILADKNDNFIERIFNITGVNETEWVELPKVTATLMQNARDINNEFQPAYYQTVNIETTLTEDPLTGDMTKKDSQPAEDKSALRW</sequence>
<dbReference type="Pfam" id="PF06812">
    <property type="entry name" value="ImpA_N"/>
    <property type="match status" value="1"/>
</dbReference>
<protein>
    <submittedName>
        <fullName evidence="3">ImpA family protein</fullName>
    </submittedName>
</protein>
<dbReference type="OrthoDB" id="9771118at2"/>
<feature type="domain" description="ImpA N-terminal" evidence="2">
    <location>
        <begin position="13"/>
        <end position="132"/>
    </location>
</feature>